<dbReference type="InterPro" id="IPR027417">
    <property type="entry name" value="P-loop_NTPase"/>
</dbReference>
<protein>
    <submittedName>
        <fullName evidence="7">DNA helicase</fullName>
    </submittedName>
</protein>
<evidence type="ECO:0000256" key="2">
    <source>
        <dbReference type="ARBA" id="ARBA00022801"/>
    </source>
</evidence>
<dbReference type="PROSITE" id="PS51198">
    <property type="entry name" value="UVRD_HELICASE_ATP_BIND"/>
    <property type="match status" value="1"/>
</dbReference>
<dbReference type="AlphaFoldDB" id="A0ABD3Y9T3"/>
<evidence type="ECO:0000259" key="6">
    <source>
        <dbReference type="PROSITE" id="PS51198"/>
    </source>
</evidence>
<dbReference type="Pfam" id="PF00580">
    <property type="entry name" value="UvrD-helicase"/>
    <property type="match status" value="1"/>
</dbReference>
<dbReference type="GO" id="GO:0016787">
    <property type="term" value="F:hydrolase activity"/>
    <property type="evidence" value="ECO:0007669"/>
    <property type="project" value="UniProtKB-UniRule"/>
</dbReference>
<evidence type="ECO:0000313" key="8">
    <source>
        <dbReference type="Proteomes" id="UP000027154"/>
    </source>
</evidence>
<feature type="domain" description="UvrD-like helicase ATP-binding" evidence="6">
    <location>
        <begin position="4"/>
        <end position="315"/>
    </location>
</feature>
<evidence type="ECO:0000256" key="5">
    <source>
        <dbReference type="PROSITE-ProRule" id="PRU00560"/>
    </source>
</evidence>
<keyword evidence="2 5" id="KW-0378">Hydrolase</keyword>
<feature type="binding site" evidence="5">
    <location>
        <begin position="25"/>
        <end position="32"/>
    </location>
    <ligand>
        <name>ATP</name>
        <dbReference type="ChEBI" id="CHEBI:30616"/>
    </ligand>
</feature>
<keyword evidence="1 5" id="KW-0547">Nucleotide-binding</keyword>
<dbReference type="GO" id="GO:0003678">
    <property type="term" value="F:DNA helicase activity"/>
    <property type="evidence" value="ECO:0007669"/>
    <property type="project" value="UniProtKB-ARBA"/>
</dbReference>
<dbReference type="EMBL" id="JJNZ01000027">
    <property type="protein sequence ID" value="KDC51208.1"/>
    <property type="molecule type" value="Genomic_DNA"/>
</dbReference>
<dbReference type="InterPro" id="IPR014016">
    <property type="entry name" value="UvrD-like_ATP-bd"/>
</dbReference>
<dbReference type="RefSeq" id="WP_033029529.1">
    <property type="nucleotide sequence ID" value="NZ_JJNZ01000027.1"/>
</dbReference>
<evidence type="ECO:0000256" key="1">
    <source>
        <dbReference type="ARBA" id="ARBA00022741"/>
    </source>
</evidence>
<dbReference type="GO" id="GO:0005524">
    <property type="term" value="F:ATP binding"/>
    <property type="evidence" value="ECO:0007669"/>
    <property type="project" value="UniProtKB-UniRule"/>
</dbReference>
<dbReference type="Proteomes" id="UP000027154">
    <property type="component" value="Unassembled WGS sequence"/>
</dbReference>
<comment type="caution">
    <text evidence="7">The sequence shown here is derived from an EMBL/GenBank/DDBJ whole genome shotgun (WGS) entry which is preliminary data.</text>
</comment>
<organism evidence="7 8">
    <name type="scientific">Pseudoalteromonas fuliginea</name>
    <dbReference type="NCBI Taxonomy" id="1872678"/>
    <lineage>
        <taxon>Bacteria</taxon>
        <taxon>Pseudomonadati</taxon>
        <taxon>Pseudomonadota</taxon>
        <taxon>Gammaproteobacteria</taxon>
        <taxon>Alteromonadales</taxon>
        <taxon>Pseudoalteromonadaceae</taxon>
        <taxon>Pseudoalteromonas</taxon>
    </lineage>
</organism>
<dbReference type="SUPFAM" id="SSF52540">
    <property type="entry name" value="P-loop containing nucleoside triphosphate hydrolases"/>
    <property type="match status" value="1"/>
</dbReference>
<evidence type="ECO:0000313" key="7">
    <source>
        <dbReference type="EMBL" id="KDC51208.1"/>
    </source>
</evidence>
<dbReference type="PANTHER" id="PTHR11070:SF67">
    <property type="entry name" value="DNA 3'-5' HELICASE"/>
    <property type="match status" value="1"/>
</dbReference>
<dbReference type="PANTHER" id="PTHR11070">
    <property type="entry name" value="UVRD / RECB / PCRA DNA HELICASE FAMILY MEMBER"/>
    <property type="match status" value="1"/>
</dbReference>
<proteinExistence type="predicted"/>
<name>A0ABD3Y9T3_9GAMM</name>
<dbReference type="InterPro" id="IPR000212">
    <property type="entry name" value="DNA_helicase_UvrD/REP"/>
</dbReference>
<evidence type="ECO:0000256" key="4">
    <source>
        <dbReference type="ARBA" id="ARBA00022840"/>
    </source>
</evidence>
<gene>
    <name evidence="7" type="ORF">DC53_09490</name>
</gene>
<keyword evidence="4 5" id="KW-0067">ATP-binding</keyword>
<accession>A0ABD3Y9T3</accession>
<dbReference type="Gene3D" id="3.40.50.300">
    <property type="entry name" value="P-loop containing nucleotide triphosphate hydrolases"/>
    <property type="match status" value="2"/>
</dbReference>
<reference evidence="7 8" key="1">
    <citation type="submission" date="2014-04" db="EMBL/GenBank/DDBJ databases">
        <title>Pseudoalteromonas galatheae sp. nov., isolated from a deep-sea polychaete near Canal Concepcion, Chile.</title>
        <authorList>
            <person name="Machado H.R."/>
            <person name="Gram L."/>
            <person name="Vynne N.G."/>
        </authorList>
    </citation>
    <scope>NUCLEOTIDE SEQUENCE [LARGE SCALE GENOMIC DNA]</scope>
    <source>
        <strain evidence="7 8">KMM216</strain>
    </source>
</reference>
<evidence type="ECO:0000256" key="3">
    <source>
        <dbReference type="ARBA" id="ARBA00022806"/>
    </source>
</evidence>
<sequence length="675" mass="77998">MDSQITPQQQIQKCIAESMSFVLQGGAGSGKTETLKHTLQFLSQDYSKNRVACITHTNLAVNEIIDRVGDGYKVSTIHSFLAALIKNHTKAIQQVIHEIFIVSNVEFETEENSDLAGNELKKANHDNYKRTYKKYAKLKYIVKGETSAKEIGKREYDKAPTEHNYELNLKIAELNAEVCNVIKDKDHRNIKYNDSRFDRFKDLSFGHDSLLKVAALLFKRFPKLGRILSDKYDFVLIDEYQDTNEEIIEVFLKYLPKERKTTVGLFGDSMQSIYSDGIGDVRAYIDSDQIVEIAKEDNFRCSEQVIDFVNYLRIDALNQKLAFKIKQDGIKEILKDRQGHVSLLYAVWDNVKPHSKSSPETKQAYLDFIDKLIDFADGEERSHKKLMLTNKSIAGKVGFAGLYKVFSDRYTDVKDEIEKVLSSIQVLDLAELCNAYSGSEKRYNFILSELKKSGFVLKTLREKERIVAAFEKITRGNLSINKTLEVAFKENILAKSEAHLAYVDRKEAFLSELKNDEEYQQLKMIFNAGSNSLTKMVKQVPELTEEAFNEFHSNFKRERFYHDLFSEEISFSEINRYYKYLNEECDFITMHKTKGSGIENVLVVLDEYFWNKYSFKFSDDSTETSSVFTPPNMKLFYVACSRTIKNLTVVKVVTKEEKEHLLKVFPEFEEVPINE</sequence>
<keyword evidence="3 5" id="KW-0347">Helicase</keyword>